<dbReference type="SMART" id="SM00926">
    <property type="entry name" value="Molybdop_Fe4S4"/>
    <property type="match status" value="1"/>
</dbReference>
<sequence length="893" mass="96005">MTTDSKTTRTTCPYCGVGCGVLATRQDDGTVSVTGDPDHPANFGRLCSKGSALAETLSLDDRLLYPEIAGERAGWDTALDLVAERFSTAVRDHGPDSVAFYVSGQILTEDYYVANKLMKGFIGSANIDTNSRLCMASSVAGHRRAFGSDTVPGTYVDLEQADLVVLVGSNLAWCHPVLFQRLEAAKAANPAMRVVVIDPRRTATCAIADLHLALKPDTDVFLFNGLLAFLSEADALNHNYIKRFTEGFEEAIQAAGPCEIGLISEKTGLSRQDIALFYKMVARTEKTVTVYSQGVNQSVVGTDKVNAIINTHLATGRIGRAGMGPFSVTGQPNAMGGREVGGLANMLAGHMVLENPNHRQIVQGFWNSPVIADKQGLKAVDLFKAVGDGRIKALWIMATSPADSLPDADGVAAALKDCPFVVVSEVSRAASSLAFADVVLPAAAWGEKDGTVTNSERRISRQRQFLDLPGEVKPDWWQLSEVGRRMGFADAFSYRGPAAIFREHAALSDYQNGGTRDFDIGAHKDISDTVFDGLTPFQWPQPAETAPKETRFFGQGGFFTGGRKAVFVPTAFKVPRKRARRYPFALNTGRIRDQWHTMTRTGKTARLTSHIAEPFAELHPQDAARLGIAPADLVEVTSPHGSVLVRALVTDRVGEGEVFVPMHWTDHLASSARIDAVVAPETDPQSGQPGSKFTPVQVAKREMAWFGFAVLRQRPVTIPAPYWALAPVEGGYRLEFAGETETDFKALAAALAPNSQDVLRIGDDAGGWLRLANWSGDVLQSAMFFSREPVDVSRQWACGLLSAEPVSGADRAGVLAGRAPADRPDPGAIVCSCFQIGSNQIETAARCGAASVRAIGETLKAGTNCGSCRSEIQTLLNEISKEELDDTDIAQAS</sequence>
<dbReference type="Pfam" id="PF01568">
    <property type="entry name" value="Molydop_binding"/>
    <property type="match status" value="1"/>
</dbReference>
<dbReference type="CDD" id="cd02754">
    <property type="entry name" value="MopB_Nitrate-R-NapA-like"/>
    <property type="match status" value="1"/>
</dbReference>
<organism evidence="12 13">
    <name type="scientific">Roseibium sediminicola</name>
    <dbReference type="NCBI Taxonomy" id="2933272"/>
    <lineage>
        <taxon>Bacteria</taxon>
        <taxon>Pseudomonadati</taxon>
        <taxon>Pseudomonadota</taxon>
        <taxon>Alphaproteobacteria</taxon>
        <taxon>Hyphomicrobiales</taxon>
        <taxon>Stappiaceae</taxon>
        <taxon>Roseibium</taxon>
    </lineage>
</organism>
<evidence type="ECO:0000256" key="9">
    <source>
        <dbReference type="ARBA" id="ARBA00023014"/>
    </source>
</evidence>
<dbReference type="PROSITE" id="PS51669">
    <property type="entry name" value="4FE4S_MOW_BIS_MGD"/>
    <property type="match status" value="1"/>
</dbReference>
<dbReference type="SUPFAM" id="SSF53706">
    <property type="entry name" value="Formate dehydrogenase/DMSO reductase, domains 1-3"/>
    <property type="match status" value="1"/>
</dbReference>
<evidence type="ECO:0000256" key="3">
    <source>
        <dbReference type="ARBA" id="ARBA00008747"/>
    </source>
</evidence>
<keyword evidence="8" id="KW-0408">Iron</keyword>
<comment type="cofactor">
    <cofactor evidence="1">
        <name>Mo-bis(molybdopterin guanine dinucleotide)</name>
        <dbReference type="ChEBI" id="CHEBI:60539"/>
    </cofactor>
</comment>
<evidence type="ECO:0000256" key="6">
    <source>
        <dbReference type="ARBA" id="ARBA00022723"/>
    </source>
</evidence>
<evidence type="ECO:0000313" key="12">
    <source>
        <dbReference type="EMBL" id="MCK7614513.1"/>
    </source>
</evidence>
<dbReference type="Gene3D" id="3.40.228.10">
    <property type="entry name" value="Dimethylsulfoxide Reductase, domain 2"/>
    <property type="match status" value="1"/>
</dbReference>
<dbReference type="PANTHER" id="PTHR43105">
    <property type="entry name" value="RESPIRATORY NITRATE REDUCTASE"/>
    <property type="match status" value="1"/>
</dbReference>
<keyword evidence="5" id="KW-0500">Molybdenum</keyword>
<comment type="cofactor">
    <cofactor evidence="2">
        <name>[4Fe-4S] cluster</name>
        <dbReference type="ChEBI" id="CHEBI:49883"/>
    </cofactor>
</comment>
<evidence type="ECO:0000256" key="5">
    <source>
        <dbReference type="ARBA" id="ARBA00022505"/>
    </source>
</evidence>
<dbReference type="Gene3D" id="1.10.10.1100">
    <property type="entry name" value="BFD-like [2Fe-2S]-binding domain"/>
    <property type="match status" value="1"/>
</dbReference>
<evidence type="ECO:0000256" key="2">
    <source>
        <dbReference type="ARBA" id="ARBA00001966"/>
    </source>
</evidence>
<feature type="domain" description="4Fe-4S Mo/W bis-MGD-type" evidence="11">
    <location>
        <begin position="5"/>
        <end position="61"/>
    </location>
</feature>
<accession>A0ABT0GYK3</accession>
<dbReference type="RefSeq" id="WP_248157124.1">
    <property type="nucleotide sequence ID" value="NZ_JALNMJ010000016.1"/>
</dbReference>
<dbReference type="Pfam" id="PF04324">
    <property type="entry name" value="Fer2_BFD"/>
    <property type="match status" value="1"/>
</dbReference>
<dbReference type="InterPro" id="IPR027467">
    <property type="entry name" value="MopterinOxRdtase_cofactor_BS"/>
</dbReference>
<keyword evidence="13" id="KW-1185">Reference proteome</keyword>
<dbReference type="PROSITE" id="PS00551">
    <property type="entry name" value="MOLYBDOPTERIN_PROK_1"/>
    <property type="match status" value="1"/>
</dbReference>
<dbReference type="Gene3D" id="3.40.50.740">
    <property type="match status" value="1"/>
</dbReference>
<dbReference type="InterPro" id="IPR050123">
    <property type="entry name" value="Prok_molybdopt-oxidoreductase"/>
</dbReference>
<evidence type="ECO:0000313" key="13">
    <source>
        <dbReference type="Proteomes" id="UP001431221"/>
    </source>
</evidence>
<keyword evidence="4" id="KW-0004">4Fe-4S</keyword>
<evidence type="ECO:0000256" key="7">
    <source>
        <dbReference type="ARBA" id="ARBA00023002"/>
    </source>
</evidence>
<dbReference type="InterPro" id="IPR006657">
    <property type="entry name" value="MoPterin_dinucl-bd_dom"/>
</dbReference>
<keyword evidence="10" id="KW-0534">Nitrate assimilation</keyword>
<dbReference type="Gene3D" id="2.40.40.20">
    <property type="match status" value="1"/>
</dbReference>
<dbReference type="PANTHER" id="PTHR43105:SF9">
    <property type="entry name" value="NADPH-FE(3+) OXIDOREDUCTASE SUBUNIT ALPHA"/>
    <property type="match status" value="1"/>
</dbReference>
<dbReference type="CDD" id="cd02791">
    <property type="entry name" value="MopB_CT_Nitrate-R-NapA-like"/>
    <property type="match status" value="1"/>
</dbReference>
<dbReference type="InterPro" id="IPR006656">
    <property type="entry name" value="Mopterin_OxRdtase"/>
</dbReference>
<name>A0ABT0GYK3_9HYPH</name>
<evidence type="ECO:0000256" key="10">
    <source>
        <dbReference type="ARBA" id="ARBA00023063"/>
    </source>
</evidence>
<protein>
    <submittedName>
        <fullName evidence="12">Nitrate reductase</fullName>
    </submittedName>
</protein>
<evidence type="ECO:0000256" key="8">
    <source>
        <dbReference type="ARBA" id="ARBA00023004"/>
    </source>
</evidence>
<keyword evidence="9" id="KW-0411">Iron-sulfur</keyword>
<dbReference type="InterPro" id="IPR006963">
    <property type="entry name" value="Mopterin_OxRdtase_4Fe-4S_dom"/>
</dbReference>
<dbReference type="InterPro" id="IPR041957">
    <property type="entry name" value="CT_Nitrate-R-NapA-like"/>
</dbReference>
<keyword evidence="6" id="KW-0479">Metal-binding</keyword>
<evidence type="ECO:0000256" key="4">
    <source>
        <dbReference type="ARBA" id="ARBA00022485"/>
    </source>
</evidence>
<dbReference type="InterPro" id="IPR041854">
    <property type="entry name" value="BFD-like_2Fe2S-bd_dom_sf"/>
</dbReference>
<dbReference type="InterPro" id="IPR009010">
    <property type="entry name" value="Asp_de-COase-like_dom_sf"/>
</dbReference>
<dbReference type="Proteomes" id="UP001431221">
    <property type="component" value="Unassembled WGS sequence"/>
</dbReference>
<dbReference type="InterPro" id="IPR007419">
    <property type="entry name" value="BFD-like_2Fe2S-bd_dom"/>
</dbReference>
<dbReference type="EMBL" id="JALNMJ010000016">
    <property type="protein sequence ID" value="MCK7614513.1"/>
    <property type="molecule type" value="Genomic_DNA"/>
</dbReference>
<dbReference type="Gene3D" id="2.20.25.90">
    <property type="entry name" value="ADC-like domains"/>
    <property type="match status" value="1"/>
</dbReference>
<reference evidence="12" key="1">
    <citation type="submission" date="2022-04" db="EMBL/GenBank/DDBJ databases">
        <title>Roseibium sp. CAU 1639 isolated from mud.</title>
        <authorList>
            <person name="Kim W."/>
        </authorList>
    </citation>
    <scope>NUCLEOTIDE SEQUENCE</scope>
    <source>
        <strain evidence="12">CAU 1639</strain>
    </source>
</reference>
<dbReference type="SUPFAM" id="SSF50692">
    <property type="entry name" value="ADC-like"/>
    <property type="match status" value="1"/>
</dbReference>
<keyword evidence="7" id="KW-0560">Oxidoreductase</keyword>
<evidence type="ECO:0000256" key="1">
    <source>
        <dbReference type="ARBA" id="ARBA00001942"/>
    </source>
</evidence>
<comment type="caution">
    <text evidence="12">The sequence shown here is derived from an EMBL/GenBank/DDBJ whole genome shotgun (WGS) entry which is preliminary data.</text>
</comment>
<comment type="similarity">
    <text evidence="3">Belongs to the prokaryotic molybdopterin-containing oxidoreductase family. NasA/NapA/NarB subfamily.</text>
</comment>
<gene>
    <name evidence="12" type="ORF">M0H32_20285</name>
</gene>
<proteinExistence type="inferred from homology"/>
<dbReference type="Pfam" id="PF00384">
    <property type="entry name" value="Molybdopterin"/>
    <property type="match status" value="1"/>
</dbReference>
<dbReference type="Pfam" id="PF04879">
    <property type="entry name" value="Molybdop_Fe4S4"/>
    <property type="match status" value="1"/>
</dbReference>
<evidence type="ECO:0000259" key="11">
    <source>
        <dbReference type="PROSITE" id="PS51669"/>
    </source>
</evidence>